<dbReference type="Pfam" id="PF12850">
    <property type="entry name" value="Metallophos_2"/>
    <property type="match status" value="1"/>
</dbReference>
<evidence type="ECO:0000259" key="2">
    <source>
        <dbReference type="Pfam" id="PF12850"/>
    </source>
</evidence>
<dbReference type="GO" id="GO:0005737">
    <property type="term" value="C:cytoplasm"/>
    <property type="evidence" value="ECO:0007669"/>
    <property type="project" value="TreeGrafter"/>
</dbReference>
<dbReference type="AlphaFoldDB" id="B2KBE8"/>
<feature type="domain" description="Calcineurin-like phosphoesterase" evidence="2">
    <location>
        <begin position="1"/>
        <end position="210"/>
    </location>
</feature>
<evidence type="ECO:0000313" key="3">
    <source>
        <dbReference type="EMBL" id="ACC97970.1"/>
    </source>
</evidence>
<gene>
    <name evidence="3" type="ordered locus">Emin_0413</name>
</gene>
<dbReference type="OrthoDB" id="9800565at2"/>
<dbReference type="STRING" id="445932.Emin_0413"/>
<dbReference type="InterPro" id="IPR011152">
    <property type="entry name" value="Pesterase_MJ0912"/>
</dbReference>
<dbReference type="InterPro" id="IPR050126">
    <property type="entry name" value="Ap4A_hydrolase"/>
</dbReference>
<dbReference type="KEGG" id="emi:Emin_0413"/>
<dbReference type="GO" id="GO:0016791">
    <property type="term" value="F:phosphatase activity"/>
    <property type="evidence" value="ECO:0007669"/>
    <property type="project" value="TreeGrafter"/>
</dbReference>
<dbReference type="Gene3D" id="3.60.21.10">
    <property type="match status" value="1"/>
</dbReference>
<sequence length="246" mass="27552">MKYGVFSDVHANLPALEAVLAEFDKAGIDHFICCGDIIGYGPHAEACASAVRKLPNLIAVMGNHDKALSDPDILQFFSQESVMPIVDANMYLSNQNILFLSELPNVYLSETFSLVHGTFSDPFKEYLLTPAQFKLNKDEFPGSYCFIGHSHIPFIMCGHDEQHVSVELFPKEEVTIKFDPKKKYFINPGSVGQPRDHNPLASAGIFDSDNNTFKLIRVAYDIKKVQEDMKKKGFSERLMNRLGKGV</sequence>
<reference evidence="3 4" key="1">
    <citation type="journal article" date="2009" name="Appl. Environ. Microbiol.">
        <title>Genomic analysis of 'Elusimicrobium minutum,' the first cultivated representative of the phylum 'Elusimicrobia' (formerly termite group 1).</title>
        <authorList>
            <person name="Herlemann D.P.R."/>
            <person name="Geissinger O."/>
            <person name="Ikeda-Ohtsubo W."/>
            <person name="Kunin V."/>
            <person name="Sun H."/>
            <person name="Lapidus A."/>
            <person name="Hugenholtz P."/>
            <person name="Brune A."/>
        </authorList>
    </citation>
    <scope>NUCLEOTIDE SEQUENCE [LARGE SCALE GENOMIC DNA]</scope>
    <source>
        <strain evidence="3 4">Pei191</strain>
    </source>
</reference>
<organism evidence="3 4">
    <name type="scientific">Elusimicrobium minutum (strain Pei191)</name>
    <dbReference type="NCBI Taxonomy" id="445932"/>
    <lineage>
        <taxon>Bacteria</taxon>
        <taxon>Pseudomonadati</taxon>
        <taxon>Elusimicrobiota</taxon>
        <taxon>Elusimicrobia</taxon>
        <taxon>Elusimicrobiales</taxon>
        <taxon>Elusimicrobiaceae</taxon>
        <taxon>Elusimicrobium</taxon>
    </lineage>
</organism>
<dbReference type="SUPFAM" id="SSF56300">
    <property type="entry name" value="Metallo-dependent phosphatases"/>
    <property type="match status" value="1"/>
</dbReference>
<dbReference type="EMBL" id="CP001055">
    <property type="protein sequence ID" value="ACC97970.1"/>
    <property type="molecule type" value="Genomic_DNA"/>
</dbReference>
<comment type="similarity">
    <text evidence="1">Belongs to the metallophosphoesterase superfamily. YfcE family.</text>
</comment>
<name>B2KBE8_ELUMP</name>
<accession>B2KBE8</accession>
<protein>
    <submittedName>
        <fullName evidence="3">Metallophosphoesterase</fullName>
    </submittedName>
</protein>
<dbReference type="PIRSF" id="PIRSF000883">
    <property type="entry name" value="Pesterase_MJ0912"/>
    <property type="match status" value="1"/>
</dbReference>
<dbReference type="PANTHER" id="PTHR42850">
    <property type="entry name" value="METALLOPHOSPHOESTERASE"/>
    <property type="match status" value="1"/>
</dbReference>
<evidence type="ECO:0000256" key="1">
    <source>
        <dbReference type="ARBA" id="ARBA00008950"/>
    </source>
</evidence>
<dbReference type="RefSeq" id="WP_012414585.1">
    <property type="nucleotide sequence ID" value="NC_010644.1"/>
</dbReference>
<keyword evidence="4" id="KW-1185">Reference proteome</keyword>
<dbReference type="Proteomes" id="UP000001029">
    <property type="component" value="Chromosome"/>
</dbReference>
<proteinExistence type="inferred from homology"/>
<dbReference type="InterPro" id="IPR024654">
    <property type="entry name" value="Calcineurin-like_PHP_lpxH"/>
</dbReference>
<dbReference type="HOGENOM" id="CLU_074761_1_1_0"/>
<dbReference type="InterPro" id="IPR029052">
    <property type="entry name" value="Metallo-depent_PP-like"/>
</dbReference>
<dbReference type="PANTHER" id="PTHR42850:SF2">
    <property type="entry name" value="BLL5683 PROTEIN"/>
    <property type="match status" value="1"/>
</dbReference>
<evidence type="ECO:0000313" key="4">
    <source>
        <dbReference type="Proteomes" id="UP000001029"/>
    </source>
</evidence>